<evidence type="ECO:0000313" key="2">
    <source>
        <dbReference type="Proteomes" id="UP000568839"/>
    </source>
</evidence>
<gene>
    <name evidence="1" type="ORF">HNR44_001740</name>
</gene>
<name>A0A841PZ15_9BACL</name>
<comment type="caution">
    <text evidence="1">The sequence shown here is derived from an EMBL/GenBank/DDBJ whole genome shotgun (WGS) entry which is preliminary data.</text>
</comment>
<dbReference type="EMBL" id="JACHHJ010000002">
    <property type="protein sequence ID" value="MBB6449762.1"/>
    <property type="molecule type" value="Genomic_DNA"/>
</dbReference>
<reference evidence="1 2" key="1">
    <citation type="submission" date="2020-08" db="EMBL/GenBank/DDBJ databases">
        <title>Genomic Encyclopedia of Type Strains, Phase IV (KMG-IV): sequencing the most valuable type-strain genomes for metagenomic binning, comparative biology and taxonomic classification.</title>
        <authorList>
            <person name="Goeker M."/>
        </authorList>
    </citation>
    <scope>NUCLEOTIDE SEQUENCE [LARGE SCALE GENOMIC DNA]</scope>
    <source>
        <strain evidence="1 2">DSM 21769</strain>
    </source>
</reference>
<dbReference type="Proteomes" id="UP000568839">
    <property type="component" value="Unassembled WGS sequence"/>
</dbReference>
<sequence>MKVVVLNNHNEMLAEMEQFGVNDYAEITSQLLQEKVMEWGEYVYEQVIVTFKCLVSDVFETFRAYFLPSENAEPPEDGESENRIQFMEFQSLEKIS</sequence>
<evidence type="ECO:0000313" key="1">
    <source>
        <dbReference type="EMBL" id="MBB6449762.1"/>
    </source>
</evidence>
<keyword evidence="2" id="KW-1185">Reference proteome</keyword>
<accession>A0A841PZ15</accession>
<protein>
    <submittedName>
        <fullName evidence="1">Uncharacterized protein</fullName>
    </submittedName>
</protein>
<dbReference type="RefSeq" id="WP_184403722.1">
    <property type="nucleotide sequence ID" value="NZ_JACHHJ010000002.1"/>
</dbReference>
<dbReference type="AlphaFoldDB" id="A0A841PZ15"/>
<proteinExistence type="predicted"/>
<organism evidence="1 2">
    <name type="scientific">Geomicrobium halophilum</name>
    <dbReference type="NCBI Taxonomy" id="549000"/>
    <lineage>
        <taxon>Bacteria</taxon>
        <taxon>Bacillati</taxon>
        <taxon>Bacillota</taxon>
        <taxon>Bacilli</taxon>
        <taxon>Bacillales</taxon>
        <taxon>Geomicrobium</taxon>
    </lineage>
</organism>